<dbReference type="InterPro" id="IPR018523">
    <property type="entry name" value="Isocitrate_lyase_ph_CS"/>
</dbReference>
<feature type="binding site" evidence="11">
    <location>
        <begin position="101"/>
        <end position="103"/>
    </location>
    <ligand>
        <name>substrate</name>
    </ligand>
</feature>
<evidence type="ECO:0000256" key="9">
    <source>
        <dbReference type="PIRNR" id="PIRNR001362"/>
    </source>
</evidence>
<evidence type="ECO:0000256" key="5">
    <source>
        <dbReference type="ARBA" id="ARBA00022435"/>
    </source>
</evidence>
<dbReference type="InterPro" id="IPR039556">
    <property type="entry name" value="ICL/PEPM"/>
</dbReference>
<evidence type="ECO:0000256" key="3">
    <source>
        <dbReference type="ARBA" id="ARBA00005704"/>
    </source>
</evidence>
<evidence type="ECO:0000256" key="11">
    <source>
        <dbReference type="PIRSR" id="PIRSR001362-2"/>
    </source>
</evidence>
<dbReference type="InterPro" id="IPR040442">
    <property type="entry name" value="Pyrv_kinase-like_dom_sf"/>
</dbReference>
<dbReference type="Gene3D" id="3.20.20.60">
    <property type="entry name" value="Phosphoenolpyruvate-binding domains"/>
    <property type="match status" value="1"/>
</dbReference>
<dbReference type="PANTHER" id="PTHR21631">
    <property type="entry name" value="ISOCITRATE LYASE/MALATE SYNTHASE"/>
    <property type="match status" value="1"/>
</dbReference>
<comment type="catalytic activity">
    <reaction evidence="8">
        <text>D-threo-isocitrate = glyoxylate + succinate</text>
        <dbReference type="Rhea" id="RHEA:13245"/>
        <dbReference type="ChEBI" id="CHEBI:15562"/>
        <dbReference type="ChEBI" id="CHEBI:30031"/>
        <dbReference type="ChEBI" id="CHEBI:36655"/>
        <dbReference type="EC" id="4.1.3.1"/>
    </reaction>
</comment>
<gene>
    <name evidence="13" type="primary">ICL1</name>
    <name evidence="13" type="ORF">H4R18_002689</name>
</gene>
<keyword evidence="12" id="KW-0460">Magnesium</keyword>
<comment type="catalytic activity">
    <reaction evidence="1">
        <text>(2S,3R)-3-hydroxybutane-1,2,3-tricarboxylate = pyruvate + succinate</text>
        <dbReference type="Rhea" id="RHEA:16809"/>
        <dbReference type="ChEBI" id="CHEBI:15361"/>
        <dbReference type="ChEBI" id="CHEBI:30031"/>
        <dbReference type="ChEBI" id="CHEBI:57429"/>
        <dbReference type="EC" id="4.1.3.30"/>
    </reaction>
</comment>
<evidence type="ECO:0000256" key="12">
    <source>
        <dbReference type="PIRSR" id="PIRSR001362-3"/>
    </source>
</evidence>
<dbReference type="InterPro" id="IPR015813">
    <property type="entry name" value="Pyrv/PenolPyrv_kinase-like_dom"/>
</dbReference>
<comment type="caution">
    <text evidence="13">The sequence shown here is derived from an EMBL/GenBank/DDBJ whole genome shotgun (WGS) entry which is preliminary data.</text>
</comment>
<dbReference type="Proteomes" id="UP001140217">
    <property type="component" value="Unassembled WGS sequence"/>
</dbReference>
<dbReference type="GO" id="GO:0006099">
    <property type="term" value="P:tricarboxylic acid cycle"/>
    <property type="evidence" value="ECO:0007669"/>
    <property type="project" value="UniProtKB-KW"/>
</dbReference>
<dbReference type="GO" id="GO:0006097">
    <property type="term" value="P:glyoxylate cycle"/>
    <property type="evidence" value="ECO:0007669"/>
    <property type="project" value="UniProtKB-KW"/>
</dbReference>
<evidence type="ECO:0000256" key="1">
    <source>
        <dbReference type="ARBA" id="ARBA00001050"/>
    </source>
</evidence>
<proteinExistence type="inferred from homology"/>
<dbReference type="InterPro" id="IPR006254">
    <property type="entry name" value="Isocitrate_lyase"/>
</dbReference>
<evidence type="ECO:0000256" key="10">
    <source>
        <dbReference type="PIRSR" id="PIRSR001362-1"/>
    </source>
</evidence>
<evidence type="ECO:0000256" key="2">
    <source>
        <dbReference type="ARBA" id="ARBA00004793"/>
    </source>
</evidence>
<feature type="active site" description="Proton acceptor" evidence="10">
    <location>
        <position position="210"/>
    </location>
</feature>
<accession>A0A9W8HEB3</accession>
<dbReference type="AlphaFoldDB" id="A0A9W8HEB3"/>
<dbReference type="SUPFAM" id="SSF51621">
    <property type="entry name" value="Phosphoenolpyruvate/pyruvate domain"/>
    <property type="match status" value="1"/>
</dbReference>
<keyword evidence="5" id="KW-0329">Glyoxylate bypass</keyword>
<feature type="binding site" evidence="11">
    <location>
        <position position="247"/>
    </location>
    <ligand>
        <name>substrate</name>
    </ligand>
</feature>
<dbReference type="PIRSF" id="PIRSF001362">
    <property type="entry name" value="Isocit_lyase"/>
    <property type="match status" value="1"/>
</dbReference>
<evidence type="ECO:0000256" key="4">
    <source>
        <dbReference type="ARBA" id="ARBA00017446"/>
    </source>
</evidence>
<sequence>MPAQSSTIDAEEARFREQVEQVKRWWQSPRFRGITRPYSAESIVAKRGSVQPEYLADVQAKKVFALFEQHFAQRTASHTFGCLDPIQAAQMAKYLETVYVSGWQSSSTASSSNEPGPDLADYPMDTLPRKVDQLFKAQLFHDRKQNEERMSAPAAQRAKMPRIDFLRPIIADADTGHGGITANMKLAKMFVEAGAAGIHIEDQAAGTKKCGHMAGKVLVPVSEHINRLVALRAQFDIMGVETLVVARTDAEAATLLTSNIDPRDHPFILGATNPAQPALAAVMTAAQERGVAGADLERIEREWNDKAGVKTFAEAVADWARQQPRGAHSEAQIADFVARAGALSNVEARALSLRVFGGGAAAVHWDWDAPRPREGYYRYRGGTPACIMRAVAYAPFSDLLWMETAKPILAQAEDFARGVHAVYPDQWLAYNLSPSFNWDAAGLTDADMEAYVPSLGRLGFVWQFITLAGFHATGLSVDMFARDYARRGMYAYVNGIQRQERANGVETLAHQRWSGAKYVDSLMSIATGGVSATAAMGAGVTEAQFK</sequence>
<keyword evidence="14" id="KW-1185">Reference proteome</keyword>
<evidence type="ECO:0000256" key="6">
    <source>
        <dbReference type="ARBA" id="ARBA00022532"/>
    </source>
</evidence>
<dbReference type="GO" id="GO:0046421">
    <property type="term" value="F:methylisocitrate lyase activity"/>
    <property type="evidence" value="ECO:0007669"/>
    <property type="project" value="UniProtKB-EC"/>
</dbReference>
<dbReference type="GO" id="GO:0046872">
    <property type="term" value="F:metal ion binding"/>
    <property type="evidence" value="ECO:0007669"/>
    <property type="project" value="UniProtKB-KW"/>
</dbReference>
<protein>
    <recommendedName>
        <fullName evidence="4 9">Isocitrate lyase</fullName>
    </recommendedName>
</protein>
<evidence type="ECO:0000256" key="7">
    <source>
        <dbReference type="ARBA" id="ARBA00023239"/>
    </source>
</evidence>
<comment type="pathway">
    <text evidence="2">Carbohydrate metabolism; glyoxylate cycle; (S)-malate from isocitrate: step 1/2.</text>
</comment>
<dbReference type="FunFam" id="1.10.10.850:FF:000001">
    <property type="entry name" value="Isocitrate lyase"/>
    <property type="match status" value="1"/>
</dbReference>
<dbReference type="CDD" id="cd00377">
    <property type="entry name" value="ICL_PEPM"/>
    <property type="match status" value="1"/>
</dbReference>
<dbReference type="Pfam" id="PF00463">
    <property type="entry name" value="ICL"/>
    <property type="match status" value="1"/>
</dbReference>
<reference evidence="13" key="1">
    <citation type="submission" date="2022-07" db="EMBL/GenBank/DDBJ databases">
        <title>Phylogenomic reconstructions and comparative analyses of Kickxellomycotina fungi.</title>
        <authorList>
            <person name="Reynolds N.K."/>
            <person name="Stajich J.E."/>
            <person name="Barry K."/>
            <person name="Grigoriev I.V."/>
            <person name="Crous P."/>
            <person name="Smith M.E."/>
        </authorList>
    </citation>
    <scope>NUCLEOTIDE SEQUENCE</scope>
    <source>
        <strain evidence="13">NBRC 105414</strain>
    </source>
</reference>
<dbReference type="PROSITE" id="PS00161">
    <property type="entry name" value="ISOCITRATE_LYASE"/>
    <property type="match status" value="1"/>
</dbReference>
<comment type="similarity">
    <text evidence="3 9">Belongs to the isocitrate lyase/PEP mutase superfamily. Isocitrate lyase family.</text>
</comment>
<organism evidence="13 14">
    <name type="scientific">Coemansia javaensis</name>
    <dbReference type="NCBI Taxonomy" id="2761396"/>
    <lineage>
        <taxon>Eukaryota</taxon>
        <taxon>Fungi</taxon>
        <taxon>Fungi incertae sedis</taxon>
        <taxon>Zoopagomycota</taxon>
        <taxon>Kickxellomycotina</taxon>
        <taxon>Kickxellomycetes</taxon>
        <taxon>Kickxellales</taxon>
        <taxon>Kickxellaceae</taxon>
        <taxon>Coemansia</taxon>
    </lineage>
</organism>
<dbReference type="Gene3D" id="1.10.10.850">
    <property type="match status" value="1"/>
</dbReference>
<keyword evidence="12" id="KW-0479">Metal-binding</keyword>
<name>A0A9W8HEB3_9FUNG</name>
<keyword evidence="7 9" id="KW-0456">Lyase</keyword>
<feature type="binding site" evidence="12">
    <location>
        <position position="172"/>
    </location>
    <ligand>
        <name>Mg(2+)</name>
        <dbReference type="ChEBI" id="CHEBI:18420"/>
    </ligand>
</feature>
<dbReference type="GO" id="GO:0004451">
    <property type="term" value="F:isocitrate lyase activity"/>
    <property type="evidence" value="ECO:0007669"/>
    <property type="project" value="UniProtKB-EC"/>
</dbReference>
<evidence type="ECO:0000313" key="13">
    <source>
        <dbReference type="EMBL" id="KAJ2781730.1"/>
    </source>
</evidence>
<feature type="binding site" evidence="11">
    <location>
        <begin position="211"/>
        <end position="212"/>
    </location>
    <ligand>
        <name>substrate</name>
    </ligand>
</feature>
<dbReference type="OrthoDB" id="4078635at2759"/>
<evidence type="ECO:0000256" key="8">
    <source>
        <dbReference type="ARBA" id="ARBA00023531"/>
    </source>
</evidence>
<dbReference type="PANTHER" id="PTHR21631:SF3">
    <property type="entry name" value="BIFUNCTIONAL GLYOXYLATE CYCLE PROTEIN"/>
    <property type="match status" value="1"/>
</dbReference>
<dbReference type="NCBIfam" id="TIGR01346">
    <property type="entry name" value="isocit_lyase"/>
    <property type="match status" value="1"/>
</dbReference>
<keyword evidence="6" id="KW-0816">Tricarboxylic acid cycle</keyword>
<feature type="binding site" evidence="11">
    <location>
        <begin position="431"/>
        <end position="435"/>
    </location>
    <ligand>
        <name>substrate</name>
    </ligand>
</feature>
<feature type="binding site" evidence="11">
    <location>
        <position position="466"/>
    </location>
    <ligand>
        <name>substrate</name>
    </ligand>
</feature>
<dbReference type="EMBL" id="JANBUL010000094">
    <property type="protein sequence ID" value="KAJ2781730.1"/>
    <property type="molecule type" value="Genomic_DNA"/>
</dbReference>
<comment type="cofactor">
    <cofactor evidence="12">
        <name>Mg(2+)</name>
        <dbReference type="ChEBI" id="CHEBI:18420"/>
    </cofactor>
    <text evidence="12">Can also use Mn(2+) ion.</text>
</comment>
<evidence type="ECO:0000313" key="14">
    <source>
        <dbReference type="Proteomes" id="UP001140217"/>
    </source>
</evidence>